<dbReference type="HOGENOM" id="CLU_047042_0_0_1"/>
<dbReference type="OrthoDB" id="27198at2759"/>
<dbReference type="InterPro" id="IPR042460">
    <property type="entry name" value="DCN1-like_PONY"/>
</dbReference>
<evidence type="ECO:0000313" key="4">
    <source>
        <dbReference type="EMBL" id="KIO19012.1"/>
    </source>
</evidence>
<dbReference type="PANTHER" id="PTHR12281">
    <property type="entry name" value="RP42 RELATED"/>
    <property type="match status" value="1"/>
</dbReference>
<dbReference type="CDD" id="cd14273">
    <property type="entry name" value="UBA_TAP-C_like"/>
    <property type="match status" value="1"/>
</dbReference>
<reference evidence="4 5" key="1">
    <citation type="submission" date="2014-04" db="EMBL/GenBank/DDBJ databases">
        <authorList>
            <consortium name="DOE Joint Genome Institute"/>
            <person name="Kuo A."/>
            <person name="Girlanda M."/>
            <person name="Perotto S."/>
            <person name="Kohler A."/>
            <person name="Nagy L.G."/>
            <person name="Floudas D."/>
            <person name="Copeland A."/>
            <person name="Barry K.W."/>
            <person name="Cichocki N."/>
            <person name="Veneault-Fourrey C."/>
            <person name="LaButti K."/>
            <person name="Lindquist E.A."/>
            <person name="Lipzen A."/>
            <person name="Lundell T."/>
            <person name="Morin E."/>
            <person name="Murat C."/>
            <person name="Sun H."/>
            <person name="Tunlid A."/>
            <person name="Henrissat B."/>
            <person name="Grigoriev I.V."/>
            <person name="Hibbett D.S."/>
            <person name="Martin F."/>
            <person name="Nordberg H.P."/>
            <person name="Cantor M.N."/>
            <person name="Hua S.X."/>
        </authorList>
    </citation>
    <scope>NUCLEOTIDE SEQUENCE [LARGE SCALE GENOMIC DNA]</scope>
    <source>
        <strain evidence="4 5">MUT 4182</strain>
    </source>
</reference>
<evidence type="ECO:0000313" key="5">
    <source>
        <dbReference type="Proteomes" id="UP000054248"/>
    </source>
</evidence>
<comment type="function">
    <text evidence="2">Neddylation of cullins play an essential role in the regulation of SCF-type complexes activity.</text>
</comment>
<dbReference type="STRING" id="1051891.A0A0C3LBY9"/>
<dbReference type="Gene3D" id="1.10.238.200">
    <property type="entry name" value="Cullin, PONY binding domain"/>
    <property type="match status" value="1"/>
</dbReference>
<dbReference type="GO" id="GO:0000151">
    <property type="term" value="C:ubiquitin ligase complex"/>
    <property type="evidence" value="ECO:0007669"/>
    <property type="project" value="TreeGrafter"/>
</dbReference>
<dbReference type="PROSITE" id="PS51229">
    <property type="entry name" value="DCUN1"/>
    <property type="match status" value="1"/>
</dbReference>
<dbReference type="AlphaFoldDB" id="A0A0C3LBY9"/>
<evidence type="ECO:0000256" key="2">
    <source>
        <dbReference type="RuleBase" id="RU410713"/>
    </source>
</evidence>
<dbReference type="Gene3D" id="1.10.238.10">
    <property type="entry name" value="EF-hand"/>
    <property type="match status" value="1"/>
</dbReference>
<evidence type="ECO:0000256" key="1">
    <source>
        <dbReference type="ARBA" id="ARBA00022786"/>
    </source>
</evidence>
<proteinExistence type="predicted"/>
<feature type="domain" description="DCUN1" evidence="3">
    <location>
        <begin position="51"/>
        <end position="254"/>
    </location>
</feature>
<dbReference type="PANTHER" id="PTHR12281:SF31">
    <property type="entry name" value="DCN1-LIKE PROTEIN 3"/>
    <property type="match status" value="1"/>
</dbReference>
<dbReference type="SUPFAM" id="SSF46934">
    <property type="entry name" value="UBA-like"/>
    <property type="match status" value="1"/>
</dbReference>
<dbReference type="GO" id="GO:0045116">
    <property type="term" value="P:protein neddylation"/>
    <property type="evidence" value="ECO:0007669"/>
    <property type="project" value="TreeGrafter"/>
</dbReference>
<organism evidence="4 5">
    <name type="scientific">Tulasnella calospora MUT 4182</name>
    <dbReference type="NCBI Taxonomy" id="1051891"/>
    <lineage>
        <taxon>Eukaryota</taxon>
        <taxon>Fungi</taxon>
        <taxon>Dikarya</taxon>
        <taxon>Basidiomycota</taxon>
        <taxon>Agaricomycotina</taxon>
        <taxon>Agaricomycetes</taxon>
        <taxon>Cantharellales</taxon>
        <taxon>Tulasnellaceae</taxon>
        <taxon>Tulasnella</taxon>
    </lineage>
</organism>
<keyword evidence="5" id="KW-1185">Reference proteome</keyword>
<dbReference type="InterPro" id="IPR009060">
    <property type="entry name" value="UBA-like_sf"/>
</dbReference>
<sequence length="260" mass="29180">MKDAAIAQIQSLTGVSQVDAINLLEKYNYRVDVAADAFFDEQGVAETLHAPSTEVIEALFEKYTDGIDDEIGVDGTINFLGDLKLELEEPVVLALAYEFKSPAVGRWPRSGWVEGMKGLQCETLESLRGAVEMLREKLGSKRDYFYQVYSYTFGFGLSEGQRSLPVESAIQFWTILLPFGLQHGVLGSQDAFGWNEPHTELWFSFLRAQNVKGVSKDTWGMFLDFINSSDGKFERHDTEGSWPSLIDEFVVYAKEQSGKV</sequence>
<evidence type="ECO:0000259" key="3">
    <source>
        <dbReference type="PROSITE" id="PS51229"/>
    </source>
</evidence>
<dbReference type="GO" id="GO:0031624">
    <property type="term" value="F:ubiquitin conjugating enzyme binding"/>
    <property type="evidence" value="ECO:0007669"/>
    <property type="project" value="TreeGrafter"/>
</dbReference>
<dbReference type="GO" id="GO:0097602">
    <property type="term" value="F:cullin family protein binding"/>
    <property type="evidence" value="ECO:0007669"/>
    <property type="project" value="TreeGrafter"/>
</dbReference>
<dbReference type="InterPro" id="IPR005176">
    <property type="entry name" value="PONY_dom"/>
</dbReference>
<reference evidence="5" key="2">
    <citation type="submission" date="2015-01" db="EMBL/GenBank/DDBJ databases">
        <title>Evolutionary Origins and Diversification of the Mycorrhizal Mutualists.</title>
        <authorList>
            <consortium name="DOE Joint Genome Institute"/>
            <consortium name="Mycorrhizal Genomics Consortium"/>
            <person name="Kohler A."/>
            <person name="Kuo A."/>
            <person name="Nagy L.G."/>
            <person name="Floudas D."/>
            <person name="Copeland A."/>
            <person name="Barry K.W."/>
            <person name="Cichocki N."/>
            <person name="Veneault-Fourrey C."/>
            <person name="LaButti K."/>
            <person name="Lindquist E.A."/>
            <person name="Lipzen A."/>
            <person name="Lundell T."/>
            <person name="Morin E."/>
            <person name="Murat C."/>
            <person name="Riley R."/>
            <person name="Ohm R."/>
            <person name="Sun H."/>
            <person name="Tunlid A."/>
            <person name="Henrissat B."/>
            <person name="Grigoriev I.V."/>
            <person name="Hibbett D.S."/>
            <person name="Martin F."/>
        </authorList>
    </citation>
    <scope>NUCLEOTIDE SEQUENCE [LARGE SCALE GENOMIC DNA]</scope>
    <source>
        <strain evidence="5">MUT 4182</strain>
    </source>
</reference>
<dbReference type="InterPro" id="IPR014764">
    <property type="entry name" value="DCN-prot"/>
</dbReference>
<dbReference type="Pfam" id="PF03556">
    <property type="entry name" value="Cullin_binding"/>
    <property type="match status" value="1"/>
</dbReference>
<keyword evidence="1" id="KW-0833">Ubl conjugation pathway</keyword>
<gene>
    <name evidence="4" type="ORF">M407DRAFT_153108</name>
</gene>
<accession>A0A0C3LBY9</accession>
<dbReference type="EMBL" id="KN823246">
    <property type="protein sequence ID" value="KIO19012.1"/>
    <property type="molecule type" value="Genomic_DNA"/>
</dbReference>
<dbReference type="Pfam" id="PF14555">
    <property type="entry name" value="UBA_4"/>
    <property type="match status" value="1"/>
</dbReference>
<dbReference type="Proteomes" id="UP000054248">
    <property type="component" value="Unassembled WGS sequence"/>
</dbReference>
<name>A0A0C3LBY9_9AGAM</name>
<dbReference type="GO" id="GO:0032182">
    <property type="term" value="F:ubiquitin-like protein binding"/>
    <property type="evidence" value="ECO:0007669"/>
    <property type="project" value="TreeGrafter"/>
</dbReference>
<protein>
    <recommendedName>
        <fullName evidence="2">Defective in cullin neddylation protein</fullName>
    </recommendedName>
</protein>